<dbReference type="SUPFAM" id="SSF51735">
    <property type="entry name" value="NAD(P)-binding Rossmann-fold domains"/>
    <property type="match status" value="1"/>
</dbReference>
<dbReference type="GO" id="GO:0000166">
    <property type="term" value="F:nucleotide binding"/>
    <property type="evidence" value="ECO:0007669"/>
    <property type="project" value="InterPro"/>
</dbReference>
<dbReference type="InterPro" id="IPR055170">
    <property type="entry name" value="GFO_IDH_MocA-like_dom"/>
</dbReference>
<evidence type="ECO:0000259" key="2">
    <source>
        <dbReference type="Pfam" id="PF22725"/>
    </source>
</evidence>
<dbReference type="AlphaFoldDB" id="A0A382PF70"/>
<dbReference type="Pfam" id="PF01408">
    <property type="entry name" value="GFO_IDH_MocA"/>
    <property type="match status" value="1"/>
</dbReference>
<dbReference type="PANTHER" id="PTHR43249">
    <property type="entry name" value="UDP-N-ACETYL-2-AMINO-2-DEOXY-D-GLUCURONATE OXIDASE"/>
    <property type="match status" value="1"/>
</dbReference>
<dbReference type="InterPro" id="IPR036291">
    <property type="entry name" value="NAD(P)-bd_dom_sf"/>
</dbReference>
<name>A0A382PF70_9ZZZZ</name>
<sequence length="316" mass="35866">MSNNKLRVGIVGYGVVGQRRRLFIDKNSNLETVAVCDVRFKKDGSMVDGADFNYTYDLLEDRSQKKPLTGNINDEIQYFNNYNDLLANSTLDILFVSVPNYLAPEVTIAGLEKGLHVFCEKPPGRNVEDINRVIEVEKQHPHLKLKYGFNHRYHGSVKKAKEIIDNNQLGDIINFRGVYGKSSIVPFTGQWRSMKKFSGGGILLDQGVHMLDMFRYFCGDFQEVKSFVSNNYWGHDVEDNAYAIMRDKKGRVALIHSSATQWQHSFRLEITFKEGFLELSGLLSGSKSYGEEKLLIVPKQEESVNGAISGNMTQFL</sequence>
<proteinExistence type="predicted"/>
<dbReference type="Gene3D" id="3.30.360.10">
    <property type="entry name" value="Dihydrodipicolinate Reductase, domain 2"/>
    <property type="match status" value="1"/>
</dbReference>
<dbReference type="InterPro" id="IPR052515">
    <property type="entry name" value="Gfo/Idh/MocA_Oxidoreductase"/>
</dbReference>
<organism evidence="3">
    <name type="scientific">marine metagenome</name>
    <dbReference type="NCBI Taxonomy" id="408172"/>
    <lineage>
        <taxon>unclassified sequences</taxon>
        <taxon>metagenomes</taxon>
        <taxon>ecological metagenomes</taxon>
    </lineage>
</organism>
<evidence type="ECO:0000313" key="3">
    <source>
        <dbReference type="EMBL" id="SVC71450.1"/>
    </source>
</evidence>
<reference evidence="3" key="1">
    <citation type="submission" date="2018-05" db="EMBL/GenBank/DDBJ databases">
        <authorList>
            <person name="Lanie J.A."/>
            <person name="Ng W.-L."/>
            <person name="Kazmierczak K.M."/>
            <person name="Andrzejewski T.M."/>
            <person name="Davidsen T.M."/>
            <person name="Wayne K.J."/>
            <person name="Tettelin H."/>
            <person name="Glass J.I."/>
            <person name="Rusch D."/>
            <person name="Podicherti R."/>
            <person name="Tsui H.-C.T."/>
            <person name="Winkler M.E."/>
        </authorList>
    </citation>
    <scope>NUCLEOTIDE SEQUENCE</scope>
</reference>
<evidence type="ECO:0000259" key="1">
    <source>
        <dbReference type="Pfam" id="PF01408"/>
    </source>
</evidence>
<protein>
    <recommendedName>
        <fullName evidence="4">Gfo/Idh/MocA-like oxidoreductase N-terminal domain-containing protein</fullName>
    </recommendedName>
</protein>
<feature type="non-terminal residue" evidence="3">
    <location>
        <position position="1"/>
    </location>
</feature>
<dbReference type="EMBL" id="UINC01106648">
    <property type="protein sequence ID" value="SVC71450.1"/>
    <property type="molecule type" value="Genomic_DNA"/>
</dbReference>
<feature type="domain" description="GFO/IDH/MocA-like oxidoreductase" evidence="2">
    <location>
        <begin position="157"/>
        <end position="277"/>
    </location>
</feature>
<dbReference type="SUPFAM" id="SSF55347">
    <property type="entry name" value="Glyceraldehyde-3-phosphate dehydrogenase-like, C-terminal domain"/>
    <property type="match status" value="1"/>
</dbReference>
<feature type="domain" description="Gfo/Idh/MocA-like oxidoreductase N-terminal" evidence="1">
    <location>
        <begin position="6"/>
        <end position="141"/>
    </location>
</feature>
<dbReference type="InterPro" id="IPR000683">
    <property type="entry name" value="Gfo/Idh/MocA-like_OxRdtase_N"/>
</dbReference>
<dbReference type="Gene3D" id="3.40.50.720">
    <property type="entry name" value="NAD(P)-binding Rossmann-like Domain"/>
    <property type="match status" value="1"/>
</dbReference>
<dbReference type="Pfam" id="PF22725">
    <property type="entry name" value="GFO_IDH_MocA_C3"/>
    <property type="match status" value="1"/>
</dbReference>
<gene>
    <name evidence="3" type="ORF">METZ01_LOCUS324304</name>
</gene>
<feature type="non-terminal residue" evidence="3">
    <location>
        <position position="316"/>
    </location>
</feature>
<dbReference type="PANTHER" id="PTHR43249:SF1">
    <property type="entry name" value="D-GLUCOSIDE 3-DEHYDROGENASE"/>
    <property type="match status" value="1"/>
</dbReference>
<evidence type="ECO:0008006" key="4">
    <source>
        <dbReference type="Google" id="ProtNLM"/>
    </source>
</evidence>
<accession>A0A382PF70</accession>